<keyword evidence="2" id="KW-1185">Reference proteome</keyword>
<protein>
    <submittedName>
        <fullName evidence="1">Uncharacterized protein</fullName>
    </submittedName>
</protein>
<evidence type="ECO:0000313" key="2">
    <source>
        <dbReference type="Proteomes" id="UP000823674"/>
    </source>
</evidence>
<name>A0ABQ7MNM3_BRACM</name>
<dbReference type="Proteomes" id="UP000823674">
    <property type="component" value="Chromosome A04"/>
</dbReference>
<organism evidence="1 2">
    <name type="scientific">Brassica rapa subsp. trilocularis</name>
    <dbReference type="NCBI Taxonomy" id="1813537"/>
    <lineage>
        <taxon>Eukaryota</taxon>
        <taxon>Viridiplantae</taxon>
        <taxon>Streptophyta</taxon>
        <taxon>Embryophyta</taxon>
        <taxon>Tracheophyta</taxon>
        <taxon>Spermatophyta</taxon>
        <taxon>Magnoliopsida</taxon>
        <taxon>eudicotyledons</taxon>
        <taxon>Gunneridae</taxon>
        <taxon>Pentapetalae</taxon>
        <taxon>rosids</taxon>
        <taxon>malvids</taxon>
        <taxon>Brassicales</taxon>
        <taxon>Brassicaceae</taxon>
        <taxon>Brassiceae</taxon>
        <taxon>Brassica</taxon>
    </lineage>
</organism>
<comment type="caution">
    <text evidence="1">The sequence shown here is derived from an EMBL/GenBank/DDBJ whole genome shotgun (WGS) entry which is preliminary data.</text>
</comment>
<sequence length="136" mass="15055">MSIDVWWVWAVDGRMVSVEGGRRVSFDEQVLLSIDVLRFPLQMVRSRSAGSEKRSACYLLSIARSRISAVAFCRPIPTTGCRSIHLSARRSMQLASCRSLNLPGSVIARNQTSACALLSKGKVLVSYSRTHVLRTV</sequence>
<evidence type="ECO:0000313" key="1">
    <source>
        <dbReference type="EMBL" id="KAG5400329.1"/>
    </source>
</evidence>
<accession>A0ABQ7MNM3</accession>
<reference evidence="1 2" key="1">
    <citation type="submission" date="2021-03" db="EMBL/GenBank/DDBJ databases">
        <authorList>
            <person name="King G.J."/>
            <person name="Bancroft I."/>
            <person name="Baten A."/>
            <person name="Bloomfield J."/>
            <person name="Borpatragohain P."/>
            <person name="He Z."/>
            <person name="Irish N."/>
            <person name="Irwin J."/>
            <person name="Liu K."/>
            <person name="Mauleon R.P."/>
            <person name="Moore J."/>
            <person name="Morris R."/>
            <person name="Ostergaard L."/>
            <person name="Wang B."/>
            <person name="Wells R."/>
        </authorList>
    </citation>
    <scope>NUCLEOTIDE SEQUENCE [LARGE SCALE GENOMIC DNA]</scope>
    <source>
        <strain evidence="1">R-o-18</strain>
        <tissue evidence="1">Leaf</tissue>
    </source>
</reference>
<dbReference type="EMBL" id="JADBGQ010000004">
    <property type="protein sequence ID" value="KAG5400329.1"/>
    <property type="molecule type" value="Genomic_DNA"/>
</dbReference>
<gene>
    <name evidence="1" type="primary">A04g502860.1_BraROA</name>
    <name evidence="1" type="ORF">IGI04_014936</name>
</gene>
<proteinExistence type="predicted"/>